<dbReference type="PANTHER" id="PTHR43581">
    <property type="entry name" value="ATP/GTP PHOSPHATASE"/>
    <property type="match status" value="1"/>
</dbReference>
<dbReference type="EMBL" id="BMJB01000002">
    <property type="protein sequence ID" value="GGA75598.1"/>
    <property type="molecule type" value="Genomic_DNA"/>
</dbReference>
<dbReference type="InterPro" id="IPR003959">
    <property type="entry name" value="ATPase_AAA_core"/>
</dbReference>
<protein>
    <recommendedName>
        <fullName evidence="1">ATPase AAA-type core domain-containing protein</fullName>
    </recommendedName>
</protein>
<keyword evidence="3" id="KW-1185">Reference proteome</keyword>
<dbReference type="InterPro" id="IPR027417">
    <property type="entry name" value="P-loop_NTPase"/>
</dbReference>
<dbReference type="SUPFAM" id="SSF52540">
    <property type="entry name" value="P-loop containing nucleoside triphosphate hydrolases"/>
    <property type="match status" value="1"/>
</dbReference>
<feature type="domain" description="ATPase AAA-type core" evidence="1">
    <location>
        <begin position="45"/>
        <end position="320"/>
    </location>
</feature>
<organism evidence="2 3">
    <name type="scientific">Edaphobacter acidisoli</name>
    <dbReference type="NCBI Taxonomy" id="2040573"/>
    <lineage>
        <taxon>Bacteria</taxon>
        <taxon>Pseudomonadati</taxon>
        <taxon>Acidobacteriota</taxon>
        <taxon>Terriglobia</taxon>
        <taxon>Terriglobales</taxon>
        <taxon>Acidobacteriaceae</taxon>
        <taxon>Edaphobacter</taxon>
    </lineage>
</organism>
<dbReference type="GO" id="GO:0016887">
    <property type="term" value="F:ATP hydrolysis activity"/>
    <property type="evidence" value="ECO:0007669"/>
    <property type="project" value="InterPro"/>
</dbReference>
<proteinExistence type="predicted"/>
<dbReference type="PIRSF" id="PIRSF029347">
    <property type="entry name" value="RecF"/>
    <property type="match status" value="1"/>
</dbReference>
<dbReference type="Proteomes" id="UP000648801">
    <property type="component" value="Unassembled WGS sequence"/>
</dbReference>
<name>A0A916S090_9BACT</name>
<dbReference type="Gene3D" id="3.40.50.300">
    <property type="entry name" value="P-loop containing nucleotide triphosphate hydrolases"/>
    <property type="match status" value="1"/>
</dbReference>
<accession>A0A916S090</accession>
<reference evidence="2" key="2">
    <citation type="submission" date="2020-09" db="EMBL/GenBank/DDBJ databases">
        <authorList>
            <person name="Sun Q."/>
            <person name="Zhou Y."/>
        </authorList>
    </citation>
    <scope>NUCLEOTIDE SEQUENCE</scope>
    <source>
        <strain evidence="2">CGMCC 1.15447</strain>
    </source>
</reference>
<dbReference type="AlphaFoldDB" id="A0A916S090"/>
<dbReference type="InterPro" id="IPR051396">
    <property type="entry name" value="Bact_Antivir_Def_Nuclease"/>
</dbReference>
<reference evidence="2" key="1">
    <citation type="journal article" date="2014" name="Int. J. Syst. Evol. Microbiol.">
        <title>Complete genome sequence of Corynebacterium casei LMG S-19264T (=DSM 44701T), isolated from a smear-ripened cheese.</title>
        <authorList>
            <consortium name="US DOE Joint Genome Institute (JGI-PGF)"/>
            <person name="Walter F."/>
            <person name="Albersmeier A."/>
            <person name="Kalinowski J."/>
            <person name="Ruckert C."/>
        </authorList>
    </citation>
    <scope>NUCLEOTIDE SEQUENCE</scope>
    <source>
        <strain evidence="2">CGMCC 1.15447</strain>
    </source>
</reference>
<dbReference type="PANTHER" id="PTHR43581:SF4">
    <property type="entry name" value="ATP_GTP PHOSPHATASE"/>
    <property type="match status" value="1"/>
</dbReference>
<dbReference type="GO" id="GO:0005524">
    <property type="term" value="F:ATP binding"/>
    <property type="evidence" value="ECO:0007669"/>
    <property type="project" value="InterPro"/>
</dbReference>
<gene>
    <name evidence="2" type="ORF">GCM10011507_28700</name>
</gene>
<sequence>MIALNQDSVDVSDAATENGRYLMIESFAIKNFRCFKDINTTLKRFNVVVGESGSGKTSLLEALFLLGGSSPEIYFRLRNWRGFSNQVTLVGTRESYESLFRDLFYDFDQKQGAVINSYDSAAGTRQLDILFKKKDEYSLDLNLEEGHAFLISPILFKWTVRGKVYDSLLEFKEGKFTVSGVAPVAPLVYLNSNNFSTHQNTASLSALNRKFQAGDLVNAINSIFPQVTDLSLELVGGETAIHVSTNLSQMLPLGDLSGGVNKFISIALAILANPGGAVIVDEFESGFYYKNMSAIWSALVKLCIDADVQLIVTTHSYEFLKTVASSLSDESLVKQMQFMRLEKDEEGGQFIKKITPNAFASAMDYEIEVR</sequence>
<dbReference type="RefSeq" id="WP_188760203.1">
    <property type="nucleotide sequence ID" value="NZ_BMJB01000002.1"/>
</dbReference>
<evidence type="ECO:0000313" key="2">
    <source>
        <dbReference type="EMBL" id="GGA75598.1"/>
    </source>
</evidence>
<evidence type="ECO:0000259" key="1">
    <source>
        <dbReference type="Pfam" id="PF13304"/>
    </source>
</evidence>
<dbReference type="CDD" id="cd00267">
    <property type="entry name" value="ABC_ATPase"/>
    <property type="match status" value="1"/>
</dbReference>
<dbReference type="Pfam" id="PF13304">
    <property type="entry name" value="AAA_21"/>
    <property type="match status" value="1"/>
</dbReference>
<comment type="caution">
    <text evidence="2">The sequence shown here is derived from an EMBL/GenBank/DDBJ whole genome shotgun (WGS) entry which is preliminary data.</text>
</comment>
<dbReference type="InterPro" id="IPR014555">
    <property type="entry name" value="RecF-like"/>
</dbReference>
<evidence type="ECO:0000313" key="3">
    <source>
        <dbReference type="Proteomes" id="UP000648801"/>
    </source>
</evidence>